<sequence length="173" mass="19154">MKRYLPLMILSLSLTAGISCAGNKKAENNEAKVVPAKAEWLAFDQAMEKAAADKKYVVVDFYTDWCKWCKVMDDKTYSDSSVTAALKQNFVIAKINGESSDQITYLGKVMAQSDFTMGMKVSGFPSTMFMDSDGKVIGILPGYIEAPVYLKILAYVSTQAYKTKKLDDYLSGK</sequence>
<gene>
    <name evidence="3" type="ORF">A2024_01680</name>
</gene>
<proteinExistence type="predicted"/>
<dbReference type="GO" id="GO:0015035">
    <property type="term" value="F:protein-disulfide reductase activity"/>
    <property type="evidence" value="ECO:0007669"/>
    <property type="project" value="TreeGrafter"/>
</dbReference>
<feature type="chain" id="PRO_5009520645" description="Thioredoxin domain-containing protein" evidence="1">
    <location>
        <begin position="22"/>
        <end position="173"/>
    </location>
</feature>
<protein>
    <recommendedName>
        <fullName evidence="2">Thioredoxin domain-containing protein</fullName>
    </recommendedName>
</protein>
<dbReference type="PROSITE" id="PS51352">
    <property type="entry name" value="THIOREDOXIN_2"/>
    <property type="match status" value="1"/>
</dbReference>
<dbReference type="AlphaFoldDB" id="A0A1F5R6B5"/>
<comment type="caution">
    <text evidence="3">The sequence shown here is derived from an EMBL/GenBank/DDBJ whole genome shotgun (WGS) entry which is preliminary data.</text>
</comment>
<dbReference type="Gene3D" id="3.40.30.10">
    <property type="entry name" value="Glutaredoxin"/>
    <property type="match status" value="1"/>
</dbReference>
<dbReference type="EMBL" id="MFFM01000040">
    <property type="protein sequence ID" value="OGF09451.1"/>
    <property type="molecule type" value="Genomic_DNA"/>
</dbReference>
<dbReference type="PANTHER" id="PTHR32234">
    <property type="entry name" value="THIOL:DISULFIDE INTERCHANGE PROTEIN DSBD"/>
    <property type="match status" value="1"/>
</dbReference>
<dbReference type="Proteomes" id="UP000177230">
    <property type="component" value="Unassembled WGS sequence"/>
</dbReference>
<dbReference type="InterPro" id="IPR013766">
    <property type="entry name" value="Thioredoxin_domain"/>
</dbReference>
<organism evidence="3 4">
    <name type="scientific">Candidatus Edwardsbacteria bacterium GWF2_54_11</name>
    <dbReference type="NCBI Taxonomy" id="1817851"/>
    <lineage>
        <taxon>Bacteria</taxon>
        <taxon>Candidatus Edwardsiibacteriota</taxon>
    </lineage>
</organism>
<dbReference type="SUPFAM" id="SSF52833">
    <property type="entry name" value="Thioredoxin-like"/>
    <property type="match status" value="1"/>
</dbReference>
<dbReference type="InterPro" id="IPR036249">
    <property type="entry name" value="Thioredoxin-like_sf"/>
</dbReference>
<evidence type="ECO:0000256" key="1">
    <source>
        <dbReference type="SAM" id="SignalP"/>
    </source>
</evidence>
<reference evidence="3 4" key="1">
    <citation type="journal article" date="2016" name="Nat. Commun.">
        <title>Thousands of microbial genomes shed light on interconnected biogeochemical processes in an aquifer system.</title>
        <authorList>
            <person name="Anantharaman K."/>
            <person name="Brown C.T."/>
            <person name="Hug L.A."/>
            <person name="Sharon I."/>
            <person name="Castelle C.J."/>
            <person name="Probst A.J."/>
            <person name="Thomas B.C."/>
            <person name="Singh A."/>
            <person name="Wilkins M.J."/>
            <person name="Karaoz U."/>
            <person name="Brodie E.L."/>
            <person name="Williams K.H."/>
            <person name="Hubbard S.S."/>
            <person name="Banfield J.F."/>
        </authorList>
    </citation>
    <scope>NUCLEOTIDE SEQUENCE [LARGE SCALE GENOMIC DNA]</scope>
</reference>
<evidence type="ECO:0000259" key="2">
    <source>
        <dbReference type="PROSITE" id="PS51352"/>
    </source>
</evidence>
<dbReference type="PANTHER" id="PTHR32234:SF0">
    <property type="entry name" value="THIOL:DISULFIDE INTERCHANGE PROTEIN DSBD"/>
    <property type="match status" value="1"/>
</dbReference>
<keyword evidence="1" id="KW-0732">Signal</keyword>
<dbReference type="InterPro" id="IPR012336">
    <property type="entry name" value="Thioredoxin-like_fold"/>
</dbReference>
<dbReference type="Pfam" id="PF13098">
    <property type="entry name" value="Thioredoxin_2"/>
    <property type="match status" value="1"/>
</dbReference>
<evidence type="ECO:0000313" key="4">
    <source>
        <dbReference type="Proteomes" id="UP000177230"/>
    </source>
</evidence>
<evidence type="ECO:0000313" key="3">
    <source>
        <dbReference type="EMBL" id="OGF09451.1"/>
    </source>
</evidence>
<dbReference type="PROSITE" id="PS51257">
    <property type="entry name" value="PROKAR_LIPOPROTEIN"/>
    <property type="match status" value="1"/>
</dbReference>
<accession>A0A1F5R6B5</accession>
<dbReference type="GO" id="GO:0045454">
    <property type="term" value="P:cell redox homeostasis"/>
    <property type="evidence" value="ECO:0007669"/>
    <property type="project" value="TreeGrafter"/>
</dbReference>
<name>A0A1F5R6B5_9BACT</name>
<feature type="signal peptide" evidence="1">
    <location>
        <begin position="1"/>
        <end position="21"/>
    </location>
</feature>
<feature type="domain" description="Thioredoxin" evidence="2">
    <location>
        <begin position="20"/>
        <end position="158"/>
    </location>
</feature>